<feature type="compositionally biased region" description="Polar residues" evidence="1">
    <location>
        <begin position="51"/>
        <end position="62"/>
    </location>
</feature>
<dbReference type="PROSITE" id="PS00028">
    <property type="entry name" value="ZINC_FINGER_C2H2_1"/>
    <property type="match status" value="1"/>
</dbReference>
<dbReference type="EMBL" id="CAEY01000816">
    <property type="status" value="NOT_ANNOTATED_CDS"/>
    <property type="molecule type" value="Genomic_DNA"/>
</dbReference>
<feature type="compositionally biased region" description="Basic and acidic residues" evidence="1">
    <location>
        <begin position="136"/>
        <end position="148"/>
    </location>
</feature>
<dbReference type="HOGENOM" id="CLU_714406_0_0_1"/>
<feature type="region of interest" description="Disordered" evidence="1">
    <location>
        <begin position="1"/>
        <end position="202"/>
    </location>
</feature>
<feature type="domain" description="C2H2-type" evidence="2">
    <location>
        <begin position="349"/>
        <end position="370"/>
    </location>
</feature>
<evidence type="ECO:0000256" key="1">
    <source>
        <dbReference type="SAM" id="MobiDB-lite"/>
    </source>
</evidence>
<feature type="compositionally biased region" description="Polar residues" evidence="1">
    <location>
        <begin position="72"/>
        <end position="82"/>
    </location>
</feature>
<accession>T1JWX8</accession>
<proteinExistence type="predicted"/>
<reference evidence="3" key="2">
    <citation type="submission" date="2015-06" db="UniProtKB">
        <authorList>
            <consortium name="EnsemblMetazoa"/>
        </authorList>
    </citation>
    <scope>IDENTIFICATION</scope>
</reference>
<dbReference type="AlphaFoldDB" id="T1JWX8"/>
<evidence type="ECO:0000313" key="3">
    <source>
        <dbReference type="EnsemblMetazoa" id="tetur02g09900.1"/>
    </source>
</evidence>
<feature type="compositionally biased region" description="Basic and acidic residues" evidence="1">
    <location>
        <begin position="186"/>
        <end position="199"/>
    </location>
</feature>
<keyword evidence="4" id="KW-1185">Reference proteome</keyword>
<dbReference type="Proteomes" id="UP000015104">
    <property type="component" value="Unassembled WGS sequence"/>
</dbReference>
<evidence type="ECO:0000259" key="2">
    <source>
        <dbReference type="PROSITE" id="PS00028"/>
    </source>
</evidence>
<reference evidence="4" key="1">
    <citation type="submission" date="2011-08" db="EMBL/GenBank/DDBJ databases">
        <authorList>
            <person name="Rombauts S."/>
        </authorList>
    </citation>
    <scope>NUCLEOTIDE SEQUENCE</scope>
    <source>
        <strain evidence="4">London</strain>
    </source>
</reference>
<dbReference type="EnsemblMetazoa" id="tetur02g09900.1">
    <property type="protein sequence ID" value="tetur02g09900.1"/>
    <property type="gene ID" value="tetur02g09900"/>
</dbReference>
<feature type="compositionally biased region" description="Polar residues" evidence="1">
    <location>
        <begin position="88"/>
        <end position="97"/>
    </location>
</feature>
<name>T1JWX8_TETUR</name>
<sequence>MSTRKRAARRDSDCSSNSRQQDSPLPSVNEPGSKVHNSHNKLVTIPPRTEAQLSGNLPSAQSIKRPRYSYEQAKSNNTTALNELQMHNLPQSSSGFSAQPKAPKPGTSSSLKAQTKSESKSELVIADCDSESEGMLDSKAEAKGKIKPELIPTKAHTENKPKSDVNSKTMAKAEVKPKLMPAKGGSENESKHSNVKEKQNLQPKKKVLHQYVAPCVKFLKRFLPKETIKCDKFISVLNDVCTNKKDPSLHITYEMPVPERCDYCMKKYRPDKLDEHMLKRHWTSKKSCTAWCPLCESIFTDHLLFAAHVIQDHANMSTRCILCHRDQKSRVALLEHYRKEILLSFVYRCRFCQSYFQYSHHVEKHLQDKHFIDMMYIKKTVIDDTRE</sequence>
<evidence type="ECO:0000313" key="4">
    <source>
        <dbReference type="Proteomes" id="UP000015104"/>
    </source>
</evidence>
<organism evidence="3 4">
    <name type="scientific">Tetranychus urticae</name>
    <name type="common">Two-spotted spider mite</name>
    <dbReference type="NCBI Taxonomy" id="32264"/>
    <lineage>
        <taxon>Eukaryota</taxon>
        <taxon>Metazoa</taxon>
        <taxon>Ecdysozoa</taxon>
        <taxon>Arthropoda</taxon>
        <taxon>Chelicerata</taxon>
        <taxon>Arachnida</taxon>
        <taxon>Acari</taxon>
        <taxon>Acariformes</taxon>
        <taxon>Trombidiformes</taxon>
        <taxon>Prostigmata</taxon>
        <taxon>Eleutherengona</taxon>
        <taxon>Raphignathae</taxon>
        <taxon>Tetranychoidea</taxon>
        <taxon>Tetranychidae</taxon>
        <taxon>Tetranychus</taxon>
    </lineage>
</organism>
<feature type="compositionally biased region" description="Basic and acidic residues" evidence="1">
    <location>
        <begin position="155"/>
        <end position="177"/>
    </location>
</feature>
<dbReference type="SMART" id="SM00355">
    <property type="entry name" value="ZnF_C2H2"/>
    <property type="match status" value="3"/>
</dbReference>
<protein>
    <recommendedName>
        <fullName evidence="2">C2H2-type domain-containing protein</fullName>
    </recommendedName>
</protein>
<feature type="compositionally biased region" description="Polar residues" evidence="1">
    <location>
        <begin position="14"/>
        <end position="26"/>
    </location>
</feature>
<dbReference type="InterPro" id="IPR013087">
    <property type="entry name" value="Znf_C2H2_type"/>
</dbReference>